<protein>
    <recommendedName>
        <fullName evidence="5">Pentatricopeptide repeat-containing protein</fullName>
    </recommendedName>
</protein>
<dbReference type="PANTHER" id="PTHR47932">
    <property type="entry name" value="ATPASE EXPRESSION PROTEIN 3"/>
    <property type="match status" value="1"/>
</dbReference>
<feature type="repeat" description="PPR" evidence="3">
    <location>
        <begin position="1"/>
        <end position="28"/>
    </location>
</feature>
<dbReference type="Pfam" id="PF13041">
    <property type="entry name" value="PPR_2"/>
    <property type="match status" value="1"/>
</dbReference>
<dbReference type="Gene3D" id="1.25.40.10">
    <property type="entry name" value="Tetratricopeptide repeat domain"/>
    <property type="match status" value="1"/>
</dbReference>
<dbReference type="NCBIfam" id="TIGR00756">
    <property type="entry name" value="PPR"/>
    <property type="match status" value="1"/>
</dbReference>
<dbReference type="PROSITE" id="PS51375">
    <property type="entry name" value="PPR"/>
    <property type="match status" value="2"/>
</dbReference>
<dbReference type="PANTHER" id="PTHR47932:SF11">
    <property type="entry name" value="OS04G0477200 PROTEIN"/>
    <property type="match status" value="1"/>
</dbReference>
<dbReference type="InterPro" id="IPR002885">
    <property type="entry name" value="PPR_rpt"/>
</dbReference>
<dbReference type="InterPro" id="IPR011990">
    <property type="entry name" value="TPR-like_helical_dom_sf"/>
</dbReference>
<feature type="repeat" description="PPR" evidence="3">
    <location>
        <begin position="32"/>
        <end position="66"/>
    </location>
</feature>
<evidence type="ECO:0000256" key="1">
    <source>
        <dbReference type="ARBA" id="ARBA00022737"/>
    </source>
</evidence>
<evidence type="ECO:0000313" key="4">
    <source>
        <dbReference type="EMBL" id="AAA66271.1"/>
    </source>
</evidence>
<evidence type="ECO:0000256" key="3">
    <source>
        <dbReference type="PROSITE-ProRule" id="PRU00708"/>
    </source>
</evidence>
<organism evidence="4">
    <name type="scientific">Zea mays</name>
    <name type="common">Maize</name>
    <dbReference type="NCBI Taxonomy" id="4577"/>
    <lineage>
        <taxon>Eukaryota</taxon>
        <taxon>Viridiplantae</taxon>
        <taxon>Streptophyta</taxon>
        <taxon>Embryophyta</taxon>
        <taxon>Tracheophyta</taxon>
        <taxon>Spermatophyta</taxon>
        <taxon>Magnoliopsida</taxon>
        <taxon>Liliopsida</taxon>
        <taxon>Poales</taxon>
        <taxon>Poaceae</taxon>
        <taxon>PACMAD clade</taxon>
        <taxon>Panicoideae</taxon>
        <taxon>Andropogonodae</taxon>
        <taxon>Andropogoneae</taxon>
        <taxon>Tripsacinae</taxon>
        <taxon>Zea</taxon>
    </lineage>
</organism>
<evidence type="ECO:0008006" key="5">
    <source>
        <dbReference type="Google" id="ProtNLM"/>
    </source>
</evidence>
<reference evidence="4" key="1">
    <citation type="journal article" date="1989" name="Proc. Natl. Acad. Sci. U.S.A.">
        <title>Structure and coding properties of Bs1, a maize retrovirus-like transposon.</title>
        <authorList>
            <person name="Jin Y.K."/>
            <person name="Bennetzen J.L."/>
        </authorList>
    </citation>
    <scope>NUCLEOTIDE SEQUENCE</scope>
    <source>
        <tissue evidence="4">Seedling aerial part</tissue>
        <tissue evidence="4">Seedlings aerial part</tissue>
    </source>
</reference>
<accession>Q41872</accession>
<name>Q41872_MAIZE</name>
<proteinExistence type="predicted"/>
<keyword evidence="2" id="KW-0809">Transit peptide</keyword>
<dbReference type="AlphaFoldDB" id="Q41872"/>
<sequence length="150" mass="16952">MYNALINRHCTDGNMEKAYEIMVEMKKRIFPDNVTCNTLMRESCLLGQLDEARILIDEMTKRSTAISHDQGNFSISVWDPGGHKNSSLGTSCILRWGECQIYRWAVGHDGPGLHLYCSILQEEKNTHELRGREQTTIPSSSISVFLLGSC</sequence>
<evidence type="ECO:0000256" key="2">
    <source>
        <dbReference type="ARBA" id="ARBA00022946"/>
    </source>
</evidence>
<dbReference type="PIR" id="T03977">
    <property type="entry name" value="T03977"/>
</dbReference>
<keyword evidence="1" id="KW-0677">Repeat</keyword>
<dbReference type="EMBL" id="M25397">
    <property type="protein sequence ID" value="AAA66271.1"/>
    <property type="molecule type" value="Genomic_DNA"/>
</dbReference>